<feature type="compositionally biased region" description="Acidic residues" evidence="1">
    <location>
        <begin position="43"/>
        <end position="55"/>
    </location>
</feature>
<dbReference type="EMBL" id="JACHDO010000001">
    <property type="protein sequence ID" value="MBB5492406.1"/>
    <property type="molecule type" value="Genomic_DNA"/>
</dbReference>
<accession>A0A840WL64</accession>
<dbReference type="RefSeq" id="WP_184365872.1">
    <property type="nucleotide sequence ID" value="NZ_BAAAKM010000050.1"/>
</dbReference>
<sequence>MINSARRHRVALGLAAAGSALALAACGADAPEPSRTDTAAVDDAGDPWEEEEAPEVDASAFNQGPVPDQAPELDSDADLPAEPGSDAPLGDRIAWEALDRVSTFASMADPGATYTCPEIEGEEGESVTCAVTFLGEEFDYTIDIHSSGILINYEWDLPEGPLVREVVEDSLRVSAETEYVLCDMDSDVERGETGGEAPFLCQSLDEETGETTEWELSISRYGAFTFYRA</sequence>
<evidence type="ECO:0000256" key="1">
    <source>
        <dbReference type="SAM" id="MobiDB-lite"/>
    </source>
</evidence>
<dbReference type="AlphaFoldDB" id="A0A840WL64"/>
<feature type="chain" id="PRO_5039615445" description="DUF4333 domain-containing protein" evidence="2">
    <location>
        <begin position="25"/>
        <end position="229"/>
    </location>
</feature>
<dbReference type="PROSITE" id="PS51257">
    <property type="entry name" value="PROKAR_LIPOPROTEIN"/>
    <property type="match status" value="1"/>
</dbReference>
<evidence type="ECO:0000313" key="3">
    <source>
        <dbReference type="EMBL" id="MBB5492406.1"/>
    </source>
</evidence>
<dbReference type="Proteomes" id="UP000579647">
    <property type="component" value="Unassembled WGS sequence"/>
</dbReference>
<evidence type="ECO:0000256" key="2">
    <source>
        <dbReference type="SAM" id="SignalP"/>
    </source>
</evidence>
<keyword evidence="4" id="KW-1185">Reference proteome</keyword>
<evidence type="ECO:0008006" key="5">
    <source>
        <dbReference type="Google" id="ProtNLM"/>
    </source>
</evidence>
<evidence type="ECO:0000313" key="4">
    <source>
        <dbReference type="Proteomes" id="UP000579647"/>
    </source>
</evidence>
<name>A0A840WL64_9ACTN</name>
<organism evidence="3 4">
    <name type="scientific">Nocardiopsis metallicus</name>
    <dbReference type="NCBI Taxonomy" id="179819"/>
    <lineage>
        <taxon>Bacteria</taxon>
        <taxon>Bacillati</taxon>
        <taxon>Actinomycetota</taxon>
        <taxon>Actinomycetes</taxon>
        <taxon>Streptosporangiales</taxon>
        <taxon>Nocardiopsidaceae</taxon>
        <taxon>Nocardiopsis</taxon>
    </lineage>
</organism>
<gene>
    <name evidence="3" type="ORF">HNR07_003543</name>
</gene>
<reference evidence="3 4" key="1">
    <citation type="submission" date="2020-08" db="EMBL/GenBank/DDBJ databases">
        <title>Sequencing the genomes of 1000 actinobacteria strains.</title>
        <authorList>
            <person name="Klenk H.-P."/>
        </authorList>
    </citation>
    <scope>NUCLEOTIDE SEQUENCE [LARGE SCALE GENOMIC DNA]</scope>
    <source>
        <strain evidence="3 4">DSM 44598</strain>
    </source>
</reference>
<feature type="region of interest" description="Disordered" evidence="1">
    <location>
        <begin position="29"/>
        <end position="89"/>
    </location>
</feature>
<feature type="signal peptide" evidence="2">
    <location>
        <begin position="1"/>
        <end position="24"/>
    </location>
</feature>
<comment type="caution">
    <text evidence="3">The sequence shown here is derived from an EMBL/GenBank/DDBJ whole genome shotgun (WGS) entry which is preliminary data.</text>
</comment>
<proteinExistence type="predicted"/>
<protein>
    <recommendedName>
        <fullName evidence="5">DUF4333 domain-containing protein</fullName>
    </recommendedName>
</protein>
<keyword evidence="2" id="KW-0732">Signal</keyword>